<dbReference type="PROSITE" id="PS51318">
    <property type="entry name" value="TAT"/>
    <property type="match status" value="1"/>
</dbReference>
<gene>
    <name evidence="1" type="ORF">AArcS_1310</name>
</gene>
<evidence type="ECO:0000313" key="2">
    <source>
        <dbReference type="Proteomes" id="UP000663586"/>
    </source>
</evidence>
<protein>
    <submittedName>
        <fullName evidence="1">Uncharacterized protein</fullName>
    </submittedName>
</protein>
<dbReference type="Proteomes" id="UP000663586">
    <property type="component" value="Chromosome"/>
</dbReference>
<organism evidence="1 2">
    <name type="scientific">Natranaeroarchaeum sulfidigenes</name>
    <dbReference type="NCBI Taxonomy" id="2784880"/>
    <lineage>
        <taxon>Archaea</taxon>
        <taxon>Methanobacteriati</taxon>
        <taxon>Methanobacteriota</taxon>
        <taxon>Stenosarchaea group</taxon>
        <taxon>Halobacteria</taxon>
        <taxon>Halobacteriales</taxon>
        <taxon>Natronoarchaeaceae</taxon>
        <taxon>Natranaeroarchaeum</taxon>
    </lineage>
</organism>
<dbReference type="KEGG" id="hara:AArcS_1310"/>
<dbReference type="GeneID" id="70684692"/>
<accession>A0A897MPP0</accession>
<keyword evidence="2" id="KW-1185">Reference proteome</keyword>
<sequence length="108" mass="11441">MSRANHPDSEEQIRQIVREELDRATSSAKQPNGYSRREILEGVAMLGTGAAVGGLSTYGAVGRAVAEEGSGTIGTQDSPVDAIYVNDLYQNTDHISTGSIVLEDTTSE</sequence>
<dbReference type="InterPro" id="IPR006311">
    <property type="entry name" value="TAT_signal"/>
</dbReference>
<proteinExistence type="predicted"/>
<reference evidence="1" key="1">
    <citation type="submission" date="2020-11" db="EMBL/GenBank/DDBJ databases">
        <title>Carbohydrate-dependent, anaerobic sulfur respiration: A novel catabolism in halophilic archaea.</title>
        <authorList>
            <person name="Sorokin D.Y."/>
            <person name="Messina E."/>
            <person name="Smedile F."/>
            <person name="La Cono V."/>
            <person name="Hallsworth J.E."/>
            <person name="Yakimov M.M."/>
        </authorList>
    </citation>
    <scope>NUCLEOTIDE SEQUENCE</scope>
    <source>
        <strain evidence="1">AArc-S</strain>
    </source>
</reference>
<dbReference type="AlphaFoldDB" id="A0A897MPP0"/>
<name>A0A897MPP0_9EURY</name>
<evidence type="ECO:0000313" key="1">
    <source>
        <dbReference type="EMBL" id="QSG02527.1"/>
    </source>
</evidence>
<dbReference type="EMBL" id="CP064786">
    <property type="protein sequence ID" value="QSG02527.1"/>
    <property type="molecule type" value="Genomic_DNA"/>
</dbReference>
<dbReference type="RefSeq" id="WP_238479673.1">
    <property type="nucleotide sequence ID" value="NZ_CP064786.1"/>
</dbReference>